<dbReference type="Proteomes" id="UP000030755">
    <property type="component" value="Unassembled WGS sequence"/>
</dbReference>
<evidence type="ECO:0000256" key="2">
    <source>
        <dbReference type="PROSITE-ProRule" id="PRU00285"/>
    </source>
</evidence>
<dbReference type="CDD" id="cd06464">
    <property type="entry name" value="ACD_sHsps-like"/>
    <property type="match status" value="1"/>
</dbReference>
<organism evidence="5 6">
    <name type="scientific">Rozella allomycis (strain CSF55)</name>
    <dbReference type="NCBI Taxonomy" id="988480"/>
    <lineage>
        <taxon>Eukaryota</taxon>
        <taxon>Fungi</taxon>
        <taxon>Fungi incertae sedis</taxon>
        <taxon>Cryptomycota</taxon>
        <taxon>Cryptomycota incertae sedis</taxon>
        <taxon>Rozella</taxon>
    </lineage>
</organism>
<evidence type="ECO:0000256" key="3">
    <source>
        <dbReference type="RuleBase" id="RU003616"/>
    </source>
</evidence>
<dbReference type="EMBL" id="KE560925">
    <property type="protein sequence ID" value="EPZ34728.1"/>
    <property type="molecule type" value="Genomic_DNA"/>
</dbReference>
<dbReference type="OMA" id="DLIPWAR"/>
<proteinExistence type="inferred from homology"/>
<accession>A0A075B1R3</accession>
<gene>
    <name evidence="5" type="ORF">O9G_004035</name>
</gene>
<protein>
    <submittedName>
        <fullName evidence="5">Alpha crystallin/Hsp20 domain-containing protein</fullName>
    </submittedName>
</protein>
<evidence type="ECO:0000313" key="5">
    <source>
        <dbReference type="EMBL" id="EPZ34728.1"/>
    </source>
</evidence>
<dbReference type="InterPro" id="IPR031107">
    <property type="entry name" value="Small_HSP"/>
</dbReference>
<comment type="similarity">
    <text evidence="2 3">Belongs to the small heat shock protein (HSP20) family.</text>
</comment>
<dbReference type="Gene3D" id="2.60.40.790">
    <property type="match status" value="1"/>
</dbReference>
<dbReference type="OrthoDB" id="1431247at2759"/>
<reference evidence="5 6" key="1">
    <citation type="journal article" date="2013" name="Curr. Biol.">
        <title>Shared signatures of parasitism and phylogenomics unite Cryptomycota and microsporidia.</title>
        <authorList>
            <person name="James T.Y."/>
            <person name="Pelin A."/>
            <person name="Bonen L."/>
            <person name="Ahrendt S."/>
            <person name="Sain D."/>
            <person name="Corradi N."/>
            <person name="Stajich J.E."/>
        </authorList>
    </citation>
    <scope>NUCLEOTIDE SEQUENCE [LARGE SCALE GENOMIC DNA]</scope>
    <source>
        <strain evidence="5 6">CSF55</strain>
    </source>
</reference>
<dbReference type="HOGENOM" id="CLU_046737_12_0_1"/>
<dbReference type="PANTHER" id="PTHR11527">
    <property type="entry name" value="HEAT-SHOCK PROTEIN 20 FAMILY MEMBER"/>
    <property type="match status" value="1"/>
</dbReference>
<feature type="domain" description="SHSP" evidence="4">
    <location>
        <begin position="37"/>
        <end position="150"/>
    </location>
</feature>
<dbReference type="Pfam" id="PF00011">
    <property type="entry name" value="HSP20"/>
    <property type="match status" value="1"/>
</dbReference>
<sequence>MFGFTPIDNFDRYIEQRLQDFFDEPTNNNQRQVSRKANTSRALPQLALDVQETDKTYVIHADLPGISKDAVSVHLEDNILTVETERKDQREENKGTVHLSERFYGKMKRSIRLPQPVDANKTEAKLENGVLTLQVAKAEIQDKRKNIAVL</sequence>
<dbReference type="InterPro" id="IPR008978">
    <property type="entry name" value="HSP20-like_chaperone"/>
</dbReference>
<keyword evidence="6" id="KW-1185">Reference proteome</keyword>
<evidence type="ECO:0000256" key="1">
    <source>
        <dbReference type="ARBA" id="ARBA00023016"/>
    </source>
</evidence>
<name>A0A075B1R3_ROZAC</name>
<dbReference type="InterPro" id="IPR002068">
    <property type="entry name" value="A-crystallin/Hsp20_dom"/>
</dbReference>
<dbReference type="SUPFAM" id="SSF49764">
    <property type="entry name" value="HSP20-like chaperones"/>
    <property type="match status" value="1"/>
</dbReference>
<keyword evidence="1" id="KW-0346">Stress response</keyword>
<evidence type="ECO:0000259" key="4">
    <source>
        <dbReference type="PROSITE" id="PS01031"/>
    </source>
</evidence>
<dbReference type="PROSITE" id="PS01031">
    <property type="entry name" value="SHSP"/>
    <property type="match status" value="1"/>
</dbReference>
<dbReference type="AlphaFoldDB" id="A0A075B1R3"/>
<dbReference type="STRING" id="988480.A0A075B1R3"/>
<evidence type="ECO:0000313" key="6">
    <source>
        <dbReference type="Proteomes" id="UP000030755"/>
    </source>
</evidence>